<feature type="compositionally biased region" description="Basic and acidic residues" evidence="1">
    <location>
        <begin position="102"/>
        <end position="114"/>
    </location>
</feature>
<name>A0AAI8VR02_9PEZI</name>
<keyword evidence="2" id="KW-0732">Signal</keyword>
<accession>A0AAI8VR02</accession>
<feature type="region of interest" description="Disordered" evidence="1">
    <location>
        <begin position="37"/>
        <end position="114"/>
    </location>
</feature>
<proteinExistence type="predicted"/>
<reference evidence="3" key="1">
    <citation type="submission" date="2023-10" db="EMBL/GenBank/DDBJ databases">
        <authorList>
            <person name="Hackl T."/>
        </authorList>
    </citation>
    <scope>NUCLEOTIDE SEQUENCE</scope>
</reference>
<protein>
    <submittedName>
        <fullName evidence="3">Uu.00g141000.m01.CDS01</fullName>
    </submittedName>
</protein>
<dbReference type="EMBL" id="CAUWAG010000012">
    <property type="protein sequence ID" value="CAJ2509074.1"/>
    <property type="molecule type" value="Genomic_DNA"/>
</dbReference>
<dbReference type="AlphaFoldDB" id="A0AAI8VR02"/>
<dbReference type="Proteomes" id="UP001295740">
    <property type="component" value="Unassembled WGS sequence"/>
</dbReference>
<feature type="compositionally biased region" description="Polar residues" evidence="1">
    <location>
        <begin position="39"/>
        <end position="54"/>
    </location>
</feature>
<feature type="chain" id="PRO_5042564401" evidence="2">
    <location>
        <begin position="18"/>
        <end position="157"/>
    </location>
</feature>
<evidence type="ECO:0000256" key="1">
    <source>
        <dbReference type="SAM" id="MobiDB-lite"/>
    </source>
</evidence>
<feature type="signal peptide" evidence="2">
    <location>
        <begin position="1"/>
        <end position="17"/>
    </location>
</feature>
<organism evidence="3 4">
    <name type="scientific">Anthostomella pinea</name>
    <dbReference type="NCBI Taxonomy" id="933095"/>
    <lineage>
        <taxon>Eukaryota</taxon>
        <taxon>Fungi</taxon>
        <taxon>Dikarya</taxon>
        <taxon>Ascomycota</taxon>
        <taxon>Pezizomycotina</taxon>
        <taxon>Sordariomycetes</taxon>
        <taxon>Xylariomycetidae</taxon>
        <taxon>Xylariales</taxon>
        <taxon>Xylariaceae</taxon>
        <taxon>Anthostomella</taxon>
    </lineage>
</organism>
<evidence type="ECO:0000256" key="2">
    <source>
        <dbReference type="SAM" id="SignalP"/>
    </source>
</evidence>
<sequence>MKCFAGLALCLAAMTMALPTDLGSSVATAHTDAQEYDTAPTNDTASFNSTTPANDTAPATGPDGDEKGKTSGGTRTNATSPLVPLQRQPETVAPRTAGAKDTMQDRVPKRDSAEGRGDWGYGWSAEVIARDLDLITRQIPMVLSSQQEAVSEVLQFP</sequence>
<keyword evidence="4" id="KW-1185">Reference proteome</keyword>
<evidence type="ECO:0000313" key="3">
    <source>
        <dbReference type="EMBL" id="CAJ2509074.1"/>
    </source>
</evidence>
<comment type="caution">
    <text evidence="3">The sequence shown here is derived from an EMBL/GenBank/DDBJ whole genome shotgun (WGS) entry which is preliminary data.</text>
</comment>
<gene>
    <name evidence="3" type="ORF">KHLLAP_LOCUS9542</name>
</gene>
<evidence type="ECO:0000313" key="4">
    <source>
        <dbReference type="Proteomes" id="UP001295740"/>
    </source>
</evidence>